<evidence type="ECO:0000313" key="3">
    <source>
        <dbReference type="EMBL" id="MFD0912379.1"/>
    </source>
</evidence>
<dbReference type="RefSeq" id="WP_379055257.1">
    <property type="nucleotide sequence ID" value="NZ_JBHTKB010000001.1"/>
</dbReference>
<comment type="caution">
    <text evidence="3">The sequence shown here is derived from an EMBL/GenBank/DDBJ whole genome shotgun (WGS) entry which is preliminary data.</text>
</comment>
<dbReference type="InterPro" id="IPR050879">
    <property type="entry name" value="Acyltransferase_3"/>
</dbReference>
<feature type="domain" description="Acyltransferase 3" evidence="2">
    <location>
        <begin position="11"/>
        <end position="332"/>
    </location>
</feature>
<feature type="transmembrane region" description="Helical" evidence="1">
    <location>
        <begin position="319"/>
        <end position="341"/>
    </location>
</feature>
<feature type="transmembrane region" description="Helical" evidence="1">
    <location>
        <begin position="234"/>
        <end position="254"/>
    </location>
</feature>
<keyword evidence="1" id="KW-0812">Transmembrane</keyword>
<accession>A0ABW3F3J5</accession>
<gene>
    <name evidence="3" type="ORF">ACFQ1Z_02360</name>
</gene>
<feature type="transmembrane region" description="Helical" evidence="1">
    <location>
        <begin position="46"/>
        <end position="70"/>
    </location>
</feature>
<proteinExistence type="predicted"/>
<evidence type="ECO:0000259" key="2">
    <source>
        <dbReference type="Pfam" id="PF01757"/>
    </source>
</evidence>
<dbReference type="PANTHER" id="PTHR23028:SF53">
    <property type="entry name" value="ACYL_TRANSF_3 DOMAIN-CONTAINING PROTEIN"/>
    <property type="match status" value="1"/>
</dbReference>
<dbReference type="EC" id="2.3.-.-" evidence="3"/>
<keyword evidence="1" id="KW-1133">Transmembrane helix</keyword>
<feature type="transmembrane region" description="Helical" evidence="1">
    <location>
        <begin position="293"/>
        <end position="313"/>
    </location>
</feature>
<dbReference type="Proteomes" id="UP001597128">
    <property type="component" value="Unassembled WGS sequence"/>
</dbReference>
<dbReference type="Pfam" id="PF01757">
    <property type="entry name" value="Acyl_transf_3"/>
    <property type="match status" value="1"/>
</dbReference>
<reference evidence="4" key="1">
    <citation type="journal article" date="2019" name="Int. J. Syst. Evol. Microbiol.">
        <title>The Global Catalogue of Microorganisms (GCM) 10K type strain sequencing project: providing services to taxonomists for standard genome sequencing and annotation.</title>
        <authorList>
            <consortium name="The Broad Institute Genomics Platform"/>
            <consortium name="The Broad Institute Genome Sequencing Center for Infectious Disease"/>
            <person name="Wu L."/>
            <person name="Ma J."/>
        </authorList>
    </citation>
    <scope>NUCLEOTIDE SEQUENCE [LARGE SCALE GENOMIC DNA]</scope>
    <source>
        <strain evidence="4">CCUG 58412</strain>
    </source>
</reference>
<keyword evidence="4" id="KW-1185">Reference proteome</keyword>
<keyword evidence="3" id="KW-0808">Transferase</keyword>
<feature type="transmembrane region" description="Helical" evidence="1">
    <location>
        <begin position="91"/>
        <end position="112"/>
    </location>
</feature>
<sequence length="365" mass="42048">MNQATIKNYSNFDYLRAISAVVVFISHLFQIFWMPVVGSDHPLSHLMHHASVVAVLTFFVLSGYVIAMSLNRNLGINNGKFHETEYFVSRIIRIYPPFIFSILLVVFIYIIVNVLKLPGTTSPLSTAMDVYQAREYFTLNFREILTAFALLNGLEQMNGPLWSLYIEVRMYIFAGLLVLIINSGRGSFKQISSTLLFLVLARSFIQNPVTIHYASWWLVGSAFFIGYESSTPRVKLISAISIAILFGTIIFSTQEKVSDTILAFFFIFTVFAIAMNTRWLLGSFMKKIANYSYSLYIIHFPITLFVYSLYLLLIDNHDIYMRLIFSTTLFFLIMQFSRSVASHLEDTKTFKKVFYSIFKRKIQPL</sequence>
<feature type="transmembrane region" description="Helical" evidence="1">
    <location>
        <begin position="162"/>
        <end position="181"/>
    </location>
</feature>
<protein>
    <submittedName>
        <fullName evidence="3">Acyltransferase family protein</fullName>
        <ecNumber evidence="3">2.3.-.-</ecNumber>
    </submittedName>
</protein>
<keyword evidence="3" id="KW-0012">Acyltransferase</keyword>
<dbReference type="GO" id="GO:0016746">
    <property type="term" value="F:acyltransferase activity"/>
    <property type="evidence" value="ECO:0007669"/>
    <property type="project" value="UniProtKB-KW"/>
</dbReference>
<dbReference type="InterPro" id="IPR002656">
    <property type="entry name" value="Acyl_transf_3_dom"/>
</dbReference>
<evidence type="ECO:0000313" key="4">
    <source>
        <dbReference type="Proteomes" id="UP001597128"/>
    </source>
</evidence>
<feature type="transmembrane region" description="Helical" evidence="1">
    <location>
        <begin position="211"/>
        <end position="227"/>
    </location>
</feature>
<dbReference type="EMBL" id="JBHTKB010000001">
    <property type="protein sequence ID" value="MFD0912379.1"/>
    <property type="molecule type" value="Genomic_DNA"/>
</dbReference>
<dbReference type="PANTHER" id="PTHR23028">
    <property type="entry name" value="ACETYLTRANSFERASE"/>
    <property type="match status" value="1"/>
</dbReference>
<feature type="transmembrane region" description="Helical" evidence="1">
    <location>
        <begin position="260"/>
        <end position="281"/>
    </location>
</feature>
<evidence type="ECO:0000256" key="1">
    <source>
        <dbReference type="SAM" id="Phobius"/>
    </source>
</evidence>
<keyword evidence="1" id="KW-0472">Membrane</keyword>
<organism evidence="3 4">
    <name type="scientific">Methylophilus luteus</name>
    <dbReference type="NCBI Taxonomy" id="640108"/>
    <lineage>
        <taxon>Bacteria</taxon>
        <taxon>Pseudomonadati</taxon>
        <taxon>Pseudomonadota</taxon>
        <taxon>Betaproteobacteria</taxon>
        <taxon>Nitrosomonadales</taxon>
        <taxon>Methylophilaceae</taxon>
        <taxon>Methylophilus</taxon>
    </lineage>
</organism>
<name>A0ABW3F3J5_9PROT</name>
<feature type="transmembrane region" description="Helical" evidence="1">
    <location>
        <begin position="12"/>
        <end position="34"/>
    </location>
</feature>